<keyword evidence="2" id="KW-1185">Reference proteome</keyword>
<proteinExistence type="predicted"/>
<evidence type="ECO:0000313" key="1">
    <source>
        <dbReference type="EMBL" id="KEQ18367.1"/>
    </source>
</evidence>
<comment type="caution">
    <text evidence="1">The sequence shown here is derived from an EMBL/GenBank/DDBJ whole genome shotgun (WGS) entry which is preliminary data.</text>
</comment>
<dbReference type="Pfam" id="PF08811">
    <property type="entry name" value="DUF1800"/>
    <property type="match status" value="1"/>
</dbReference>
<protein>
    <submittedName>
        <fullName evidence="1">Uncharacterized protein</fullName>
    </submittedName>
</protein>
<dbReference type="AlphaFoldDB" id="A0A081NIU4"/>
<evidence type="ECO:0000313" key="2">
    <source>
        <dbReference type="Proteomes" id="UP000028073"/>
    </source>
</evidence>
<dbReference type="RefSeq" id="WP_034835623.1">
    <property type="nucleotide sequence ID" value="NZ_JOKH01000002.1"/>
</dbReference>
<dbReference type="InterPro" id="IPR014917">
    <property type="entry name" value="DUF1800"/>
</dbReference>
<name>A0A081NIU4_9GAMM</name>
<sequence length="177" mass="20555">MVDNKNDLSRFLMQSTLGASKKTIDHVYRLGKEQWLDQQLQSSVNIKEGYEFKTTEIWNFFRKKLKETHGERAINSDGNDPALPYEWYFQMGWWNQVLSASYDSDSLLRHRIAQALSEVLVVSQNSQLDLESVALANYYDIFYRHAFGSYADIFPILKTSIPIGFQDATRRQVSEAL</sequence>
<dbReference type="OrthoDB" id="9772295at2"/>
<organism evidence="1 2">
    <name type="scientific">Endozoicomonas numazuensis</name>
    <dbReference type="NCBI Taxonomy" id="1137799"/>
    <lineage>
        <taxon>Bacteria</taxon>
        <taxon>Pseudomonadati</taxon>
        <taxon>Pseudomonadota</taxon>
        <taxon>Gammaproteobacteria</taxon>
        <taxon>Oceanospirillales</taxon>
        <taxon>Endozoicomonadaceae</taxon>
        <taxon>Endozoicomonas</taxon>
    </lineage>
</organism>
<gene>
    <name evidence="1" type="ORF">GZ78_12740</name>
</gene>
<reference evidence="1 2" key="1">
    <citation type="submission" date="2014-06" db="EMBL/GenBank/DDBJ databases">
        <title>Whole Genome Sequences of Three Symbiotic Endozoicomonas Bacteria.</title>
        <authorList>
            <person name="Neave M.J."/>
            <person name="Apprill A."/>
            <person name="Voolstra C.R."/>
        </authorList>
    </citation>
    <scope>NUCLEOTIDE SEQUENCE [LARGE SCALE GENOMIC DNA]</scope>
    <source>
        <strain evidence="1 2">DSM 25634</strain>
    </source>
</reference>
<dbReference type="EMBL" id="JOKH01000002">
    <property type="protein sequence ID" value="KEQ18367.1"/>
    <property type="molecule type" value="Genomic_DNA"/>
</dbReference>
<accession>A0A081NIU4</accession>
<dbReference type="Proteomes" id="UP000028073">
    <property type="component" value="Unassembled WGS sequence"/>
</dbReference>
<dbReference type="eggNOG" id="COG5267">
    <property type="taxonomic scope" value="Bacteria"/>
</dbReference>